<evidence type="ECO:0000256" key="9">
    <source>
        <dbReference type="HAMAP-Rule" id="MF_01815"/>
    </source>
</evidence>
<organism evidence="12 13">
    <name type="scientific">Propioniciclava soli</name>
    <dbReference type="NCBI Taxonomy" id="2775081"/>
    <lineage>
        <taxon>Bacteria</taxon>
        <taxon>Bacillati</taxon>
        <taxon>Actinomycetota</taxon>
        <taxon>Actinomycetes</taxon>
        <taxon>Propionibacteriales</taxon>
        <taxon>Propionibacteriaceae</taxon>
        <taxon>Propioniciclava</taxon>
    </lineage>
</organism>
<evidence type="ECO:0000313" key="12">
    <source>
        <dbReference type="EMBL" id="WZW99812.1"/>
    </source>
</evidence>
<comment type="pathway">
    <text evidence="9">Lipid metabolism; fatty acid biosynthesis.</text>
</comment>
<feature type="active site" evidence="9">
    <location>
        <position position="286"/>
    </location>
</feature>
<dbReference type="SUPFAM" id="SSF53901">
    <property type="entry name" value="Thiolase-like"/>
    <property type="match status" value="1"/>
</dbReference>
<dbReference type="Gene3D" id="3.40.47.10">
    <property type="match status" value="2"/>
</dbReference>
<evidence type="ECO:0000259" key="11">
    <source>
        <dbReference type="Pfam" id="PF08545"/>
    </source>
</evidence>
<evidence type="ECO:0000256" key="8">
    <source>
        <dbReference type="ARBA" id="ARBA00023315"/>
    </source>
</evidence>
<comment type="domain">
    <text evidence="9">The last Arg residue of the ACP-binding site is essential for the weak association between ACP/AcpP and FabH.</text>
</comment>
<dbReference type="NCBIfam" id="NF006829">
    <property type="entry name" value="PRK09352.1"/>
    <property type="match status" value="1"/>
</dbReference>
<accession>A0ABZ3CDY3</accession>
<dbReference type="PANTHER" id="PTHR43091">
    <property type="entry name" value="3-OXOACYL-[ACYL-CARRIER-PROTEIN] SYNTHASE"/>
    <property type="match status" value="1"/>
</dbReference>
<evidence type="ECO:0000256" key="4">
    <source>
        <dbReference type="ARBA" id="ARBA00022832"/>
    </source>
</evidence>
<feature type="region of interest" description="ACP-binding" evidence="9">
    <location>
        <begin position="256"/>
        <end position="260"/>
    </location>
</feature>
<evidence type="ECO:0000259" key="10">
    <source>
        <dbReference type="Pfam" id="PF08541"/>
    </source>
</evidence>
<evidence type="ECO:0000313" key="13">
    <source>
        <dbReference type="Proteomes" id="UP001434337"/>
    </source>
</evidence>
<dbReference type="EMBL" id="CP115965">
    <property type="protein sequence ID" value="WZW99812.1"/>
    <property type="molecule type" value="Genomic_DNA"/>
</dbReference>
<protein>
    <recommendedName>
        <fullName evidence="9">Beta-ketoacyl-[acyl-carrier-protein] synthase III</fullName>
        <shortName evidence="9">Beta-ketoacyl-ACP synthase III</shortName>
        <shortName evidence="9">KAS III</shortName>
        <ecNumber evidence="9">2.3.1.180</ecNumber>
    </recommendedName>
    <alternativeName>
        <fullName evidence="9">3-oxoacyl-[acyl-carrier-protein] synthase 3</fullName>
    </alternativeName>
    <alternativeName>
        <fullName evidence="9">3-oxoacyl-[acyl-carrier-protein] synthase III</fullName>
    </alternativeName>
</protein>
<evidence type="ECO:0000256" key="7">
    <source>
        <dbReference type="ARBA" id="ARBA00023268"/>
    </source>
</evidence>
<dbReference type="HAMAP" id="MF_01815">
    <property type="entry name" value="FabH"/>
    <property type="match status" value="1"/>
</dbReference>
<proteinExistence type="inferred from homology"/>
<feature type="active site" evidence="9">
    <location>
        <position position="121"/>
    </location>
</feature>
<evidence type="ECO:0000256" key="3">
    <source>
        <dbReference type="ARBA" id="ARBA00022679"/>
    </source>
</evidence>
<keyword evidence="2 9" id="KW-0444">Lipid biosynthesis</keyword>
<dbReference type="NCBIfam" id="TIGR00747">
    <property type="entry name" value="fabH"/>
    <property type="match status" value="1"/>
</dbReference>
<comment type="subcellular location">
    <subcellularLocation>
        <location evidence="9">Cytoplasm</location>
    </subcellularLocation>
</comment>
<feature type="active site" evidence="9">
    <location>
        <position position="255"/>
    </location>
</feature>
<keyword evidence="8 9" id="KW-0012">Acyltransferase</keyword>
<evidence type="ECO:0000256" key="1">
    <source>
        <dbReference type="ARBA" id="ARBA00008642"/>
    </source>
</evidence>
<reference evidence="12 13" key="1">
    <citation type="journal article" date="2023" name="Environ Microbiome">
        <title>A coral-associated actinobacterium mitigates coral bleaching under heat stress.</title>
        <authorList>
            <person name="Li J."/>
            <person name="Zou Y."/>
            <person name="Li Q."/>
            <person name="Zhang J."/>
            <person name="Bourne D.G."/>
            <person name="Lyu Y."/>
            <person name="Liu C."/>
            <person name="Zhang S."/>
        </authorList>
    </citation>
    <scope>NUCLEOTIDE SEQUENCE [LARGE SCALE GENOMIC DNA]</scope>
    <source>
        <strain evidence="12 13">SCSIO 13291</strain>
    </source>
</reference>
<dbReference type="RefSeq" id="WP_342373326.1">
    <property type="nucleotide sequence ID" value="NZ_CP115965.1"/>
</dbReference>
<keyword evidence="4 9" id="KW-0276">Fatty acid metabolism</keyword>
<name>A0ABZ3CDY3_9ACTN</name>
<sequence>MTLQPSTGAPHARILGLGSALPSRVVDNAEMCTYIDSSDEWIQQRTGIVERRWVAEGETVESLSLAAGRAALDHAGLTGADLDGVIVSTVSHMLQTPSLAAVIAAKIGTDGAAAFDIAAACAGFCYGLAQAESLVRSGAATHVLVIGAETLSNLTDLKDRSTAFLFSDGAGAAVVGPSDEPAMGPVVWGSDGGQADAITMSNPWPEALALGETSSIVMDGRAVFRWATGFIATAAERCLSAAGVRPDELDLFVPHQANNRITDAMLRHLHLPESVTVARTITHYGNNSAASIPVALCDMLASGEAKSGDLALLIGFGAGLVYAGQVVRLP</sequence>
<dbReference type="InterPro" id="IPR013747">
    <property type="entry name" value="ACP_syn_III_C"/>
</dbReference>
<gene>
    <name evidence="9" type="primary">fabH</name>
    <name evidence="12" type="ORF">PCC79_06360</name>
</gene>
<keyword evidence="5 9" id="KW-0443">Lipid metabolism</keyword>
<dbReference type="Proteomes" id="UP001434337">
    <property type="component" value="Chromosome"/>
</dbReference>
<dbReference type="InterPro" id="IPR004655">
    <property type="entry name" value="FabH"/>
</dbReference>
<keyword evidence="3 9" id="KW-0808">Transferase</keyword>
<dbReference type="Pfam" id="PF08545">
    <property type="entry name" value="ACP_syn_III"/>
    <property type="match status" value="1"/>
</dbReference>
<dbReference type="CDD" id="cd00830">
    <property type="entry name" value="KAS_III"/>
    <property type="match status" value="1"/>
</dbReference>
<keyword evidence="13" id="KW-1185">Reference proteome</keyword>
<dbReference type="Pfam" id="PF08541">
    <property type="entry name" value="ACP_syn_III_C"/>
    <property type="match status" value="1"/>
</dbReference>
<comment type="catalytic activity">
    <reaction evidence="9">
        <text>malonyl-[ACP] + acetyl-CoA + H(+) = 3-oxobutanoyl-[ACP] + CO2 + CoA</text>
        <dbReference type="Rhea" id="RHEA:12080"/>
        <dbReference type="Rhea" id="RHEA-COMP:9623"/>
        <dbReference type="Rhea" id="RHEA-COMP:9625"/>
        <dbReference type="ChEBI" id="CHEBI:15378"/>
        <dbReference type="ChEBI" id="CHEBI:16526"/>
        <dbReference type="ChEBI" id="CHEBI:57287"/>
        <dbReference type="ChEBI" id="CHEBI:57288"/>
        <dbReference type="ChEBI" id="CHEBI:78449"/>
        <dbReference type="ChEBI" id="CHEBI:78450"/>
        <dbReference type="EC" id="2.3.1.180"/>
    </reaction>
</comment>
<feature type="domain" description="Beta-ketoacyl-[acyl-carrier-protein] synthase III N-terminal" evidence="11">
    <location>
        <begin position="115"/>
        <end position="192"/>
    </location>
</feature>
<evidence type="ECO:0000256" key="5">
    <source>
        <dbReference type="ARBA" id="ARBA00023098"/>
    </source>
</evidence>
<dbReference type="InterPro" id="IPR016039">
    <property type="entry name" value="Thiolase-like"/>
</dbReference>
<dbReference type="InterPro" id="IPR013751">
    <property type="entry name" value="ACP_syn_III_N"/>
</dbReference>
<dbReference type="PANTHER" id="PTHR43091:SF1">
    <property type="entry name" value="BETA-KETOACYL-[ACYL-CARRIER-PROTEIN] SYNTHASE III, CHLOROPLASTIC"/>
    <property type="match status" value="1"/>
</dbReference>
<keyword evidence="7 9" id="KW-0511">Multifunctional enzyme</keyword>
<dbReference type="EC" id="2.3.1.180" evidence="9"/>
<keyword evidence="9" id="KW-0963">Cytoplasm</keyword>
<evidence type="ECO:0000256" key="6">
    <source>
        <dbReference type="ARBA" id="ARBA00023160"/>
    </source>
</evidence>
<comment type="similarity">
    <text evidence="1 9">Belongs to the thiolase-like superfamily. FabH family.</text>
</comment>
<keyword evidence="6 9" id="KW-0275">Fatty acid biosynthesis</keyword>
<comment type="subunit">
    <text evidence="9">Homodimer.</text>
</comment>
<evidence type="ECO:0000256" key="2">
    <source>
        <dbReference type="ARBA" id="ARBA00022516"/>
    </source>
</evidence>
<comment type="function">
    <text evidence="9">Catalyzes the condensation reaction of fatty acid synthesis by the addition to an acyl acceptor of two carbons from malonyl-ACP. Catalyzes the first condensation reaction which initiates fatty acid synthesis and may therefore play a role in governing the total rate of fatty acid production. Possesses both acetoacetyl-ACP synthase and acetyl transacylase activities. Its substrate specificity determines the biosynthesis of branched-chain and/or straight-chain of fatty acids.</text>
</comment>
<feature type="domain" description="Beta-ketoacyl-[acyl-carrier-protein] synthase III C-terminal" evidence="10">
    <location>
        <begin position="239"/>
        <end position="328"/>
    </location>
</feature>